<dbReference type="EMBL" id="LT984814">
    <property type="protein sequence ID" value="SPD68656.1"/>
    <property type="molecule type" value="Genomic_DNA"/>
</dbReference>
<keyword evidence="2" id="KW-0175">Coiled coil</keyword>
<feature type="compositionally biased region" description="Low complexity" evidence="3">
    <location>
        <begin position="15"/>
        <end position="30"/>
    </location>
</feature>
<dbReference type="PANTHER" id="PTHR43861:SF3">
    <property type="entry name" value="PUTATIVE (AFU_ORTHOLOGUE AFUA_2G14390)-RELATED"/>
    <property type="match status" value="1"/>
</dbReference>
<evidence type="ECO:0000313" key="5">
    <source>
        <dbReference type="Proteomes" id="UP000254259"/>
    </source>
</evidence>
<feature type="region of interest" description="Disordered" evidence="3">
    <location>
        <begin position="1"/>
        <end position="32"/>
    </location>
</feature>
<dbReference type="Gene3D" id="3.40.50.150">
    <property type="entry name" value="Vaccinia Virus protein VP39"/>
    <property type="match status" value="1"/>
</dbReference>
<keyword evidence="1" id="KW-0808">Transferase</keyword>
<dbReference type="AlphaFoldDB" id="A0A9Q7V1L3"/>
<evidence type="ECO:0000256" key="3">
    <source>
        <dbReference type="SAM" id="MobiDB-lite"/>
    </source>
</evidence>
<reference evidence="4 5" key="1">
    <citation type="submission" date="2018-01" db="EMBL/GenBank/DDBJ databases">
        <authorList>
            <person name="Clerissi C."/>
        </authorList>
    </citation>
    <scope>NUCLEOTIDE SEQUENCE [LARGE SCALE GENOMIC DNA]</scope>
    <source>
        <strain evidence="4">Cupriavidus taiwanensis SWF 66322</strain>
        <plasmid evidence="5">cbm2636_mp</plasmid>
    </source>
</reference>
<name>A0A9Q7V1L3_9BURK</name>
<keyword evidence="4" id="KW-0614">Plasmid</keyword>
<evidence type="ECO:0000256" key="2">
    <source>
        <dbReference type="SAM" id="Coils"/>
    </source>
</evidence>
<evidence type="ECO:0000313" key="4">
    <source>
        <dbReference type="EMBL" id="SPD68656.1"/>
    </source>
</evidence>
<dbReference type="Pfam" id="PF13489">
    <property type="entry name" value="Methyltransf_23"/>
    <property type="match status" value="1"/>
</dbReference>
<dbReference type="GO" id="GO:0032259">
    <property type="term" value="P:methylation"/>
    <property type="evidence" value="ECO:0007669"/>
    <property type="project" value="UniProtKB-KW"/>
</dbReference>
<sequence length="532" mass="56931">MLHERYAPSEPTEPVAPARPAPGADAACADQAREQARAALEALVARVRAEAAAADGKASALDPLSADYLSLPEPALPELGYAGADGVLHPVHLLSIPRAEFVGQAYRLLLGREPDDAGAAHYAAVLALTGSRLWVVAQLRGSAEGRRRSVRLAGGAGLLARYLAARVAVRLGLGGPARRAFGRYEQRLASREAAGVWLADALQRQRDGMLRAQRAWRKPIEAVAGSVLNALREQRDARARLDVLEDQLDKLSAELTHERLSRMGERRTAPPVPGLLPHHGGGDNVHGEAAPGADLRAQIEAYYMAFENANRGSREEIRRKLSAYDDWIEALRKAAPGPVLDIGCGRGEWLELLAERGIPARGVDLNSTMVAFCRGRGLEVDACDGVEAMAHMPAAALGAVTAFHVVEHLPFEVLYAMIANAARVLAPGGSILIETPNPENLLVGSHTFYHDFSHRNPVTPTSLSFLLAFHGFEAPQVLRLNPYPAAAKVPGDDPLTERVNGHLCGPQDYAMIARKPLLPTATPAPPHEAAAP</sequence>
<dbReference type="SUPFAM" id="SSF53335">
    <property type="entry name" value="S-adenosyl-L-methionine-dependent methyltransferases"/>
    <property type="match status" value="1"/>
</dbReference>
<dbReference type="Proteomes" id="UP000254259">
    <property type="component" value="Plasmid CBM2636_mp"/>
</dbReference>
<proteinExistence type="predicted"/>
<feature type="coiled-coil region" evidence="2">
    <location>
        <begin position="227"/>
        <end position="261"/>
    </location>
</feature>
<dbReference type="PANTHER" id="PTHR43861">
    <property type="entry name" value="TRANS-ACONITATE 2-METHYLTRANSFERASE-RELATED"/>
    <property type="match status" value="1"/>
</dbReference>
<protein>
    <submittedName>
        <fullName evidence="4">Methyltransferase</fullName>
    </submittedName>
</protein>
<dbReference type="InterPro" id="IPR029063">
    <property type="entry name" value="SAM-dependent_MTases_sf"/>
</dbReference>
<geneLocation type="plasmid" evidence="5">
    <name>cbm2636_mp</name>
</geneLocation>
<evidence type="ECO:0000256" key="1">
    <source>
        <dbReference type="ARBA" id="ARBA00022679"/>
    </source>
</evidence>
<dbReference type="CDD" id="cd02440">
    <property type="entry name" value="AdoMet_MTases"/>
    <property type="match status" value="1"/>
</dbReference>
<accession>A0A9Q7V1L3</accession>
<dbReference type="GO" id="GO:0008168">
    <property type="term" value="F:methyltransferase activity"/>
    <property type="evidence" value="ECO:0007669"/>
    <property type="project" value="UniProtKB-KW"/>
</dbReference>
<organism evidence="4 5">
    <name type="scientific">Cupriavidus taiwanensis</name>
    <dbReference type="NCBI Taxonomy" id="164546"/>
    <lineage>
        <taxon>Bacteria</taxon>
        <taxon>Pseudomonadati</taxon>
        <taxon>Pseudomonadota</taxon>
        <taxon>Betaproteobacteria</taxon>
        <taxon>Burkholderiales</taxon>
        <taxon>Burkholderiaceae</taxon>
        <taxon>Cupriavidus</taxon>
    </lineage>
</organism>
<keyword evidence="4" id="KW-0489">Methyltransferase</keyword>
<dbReference type="RefSeq" id="WP_172581851.1">
    <property type="nucleotide sequence ID" value="NZ_LT984814.1"/>
</dbReference>
<gene>
    <name evidence="4" type="ORF">CBM2636_MP21506</name>
</gene>